<dbReference type="InterPro" id="IPR016169">
    <property type="entry name" value="FAD-bd_PCMH_sub2"/>
</dbReference>
<gene>
    <name evidence="7" type="ORF">ASPVEDRAFT_152352</name>
</gene>
<evidence type="ECO:0000256" key="5">
    <source>
        <dbReference type="SAM" id="SignalP"/>
    </source>
</evidence>
<dbReference type="InterPro" id="IPR006094">
    <property type="entry name" value="Oxid_FAD_bind_N"/>
</dbReference>
<keyword evidence="3" id="KW-0274">FAD</keyword>
<accession>A0A1L9PQZ1</accession>
<proteinExistence type="inferred from homology"/>
<evidence type="ECO:0000259" key="6">
    <source>
        <dbReference type="PROSITE" id="PS51387"/>
    </source>
</evidence>
<dbReference type="InterPro" id="IPR016166">
    <property type="entry name" value="FAD-bd_PCMH"/>
</dbReference>
<dbReference type="RefSeq" id="XP_040669685.1">
    <property type="nucleotide sequence ID" value="XM_040808298.1"/>
</dbReference>
<keyword evidence="8" id="KW-1185">Reference proteome</keyword>
<reference evidence="8" key="1">
    <citation type="journal article" date="2017" name="Genome Biol.">
        <title>Comparative genomics reveals high biological diversity and specific adaptations in the industrially and medically important fungal genus Aspergillus.</title>
        <authorList>
            <person name="de Vries R.P."/>
            <person name="Riley R."/>
            <person name="Wiebenga A."/>
            <person name="Aguilar-Osorio G."/>
            <person name="Amillis S."/>
            <person name="Uchima C.A."/>
            <person name="Anderluh G."/>
            <person name="Asadollahi M."/>
            <person name="Askin M."/>
            <person name="Barry K."/>
            <person name="Battaglia E."/>
            <person name="Bayram O."/>
            <person name="Benocci T."/>
            <person name="Braus-Stromeyer S.A."/>
            <person name="Caldana C."/>
            <person name="Canovas D."/>
            <person name="Cerqueira G.C."/>
            <person name="Chen F."/>
            <person name="Chen W."/>
            <person name="Choi C."/>
            <person name="Clum A."/>
            <person name="Dos Santos R.A."/>
            <person name="Damasio A.R."/>
            <person name="Diallinas G."/>
            <person name="Emri T."/>
            <person name="Fekete E."/>
            <person name="Flipphi M."/>
            <person name="Freyberg S."/>
            <person name="Gallo A."/>
            <person name="Gournas C."/>
            <person name="Habgood R."/>
            <person name="Hainaut M."/>
            <person name="Harispe M.L."/>
            <person name="Henrissat B."/>
            <person name="Hilden K.S."/>
            <person name="Hope R."/>
            <person name="Hossain A."/>
            <person name="Karabika E."/>
            <person name="Karaffa L."/>
            <person name="Karanyi Z."/>
            <person name="Krasevec N."/>
            <person name="Kuo A."/>
            <person name="Kusch H."/>
            <person name="LaButti K."/>
            <person name="Lagendijk E.L."/>
            <person name="Lapidus A."/>
            <person name="Levasseur A."/>
            <person name="Lindquist E."/>
            <person name="Lipzen A."/>
            <person name="Logrieco A.F."/>
            <person name="MacCabe A."/>
            <person name="Maekelae M.R."/>
            <person name="Malavazi I."/>
            <person name="Melin P."/>
            <person name="Meyer V."/>
            <person name="Mielnichuk N."/>
            <person name="Miskei M."/>
            <person name="Molnar A.P."/>
            <person name="Mule G."/>
            <person name="Ngan C.Y."/>
            <person name="Orejas M."/>
            <person name="Orosz E."/>
            <person name="Ouedraogo J.P."/>
            <person name="Overkamp K.M."/>
            <person name="Park H.-S."/>
            <person name="Perrone G."/>
            <person name="Piumi F."/>
            <person name="Punt P.J."/>
            <person name="Ram A.F."/>
            <person name="Ramon A."/>
            <person name="Rauscher S."/>
            <person name="Record E."/>
            <person name="Riano-Pachon D.M."/>
            <person name="Robert V."/>
            <person name="Roehrig J."/>
            <person name="Ruller R."/>
            <person name="Salamov A."/>
            <person name="Salih N.S."/>
            <person name="Samson R.A."/>
            <person name="Sandor E."/>
            <person name="Sanguinetti M."/>
            <person name="Schuetze T."/>
            <person name="Sepcic K."/>
            <person name="Shelest E."/>
            <person name="Sherlock G."/>
            <person name="Sophianopoulou V."/>
            <person name="Squina F.M."/>
            <person name="Sun H."/>
            <person name="Susca A."/>
            <person name="Todd R.B."/>
            <person name="Tsang A."/>
            <person name="Unkles S.E."/>
            <person name="van de Wiele N."/>
            <person name="van Rossen-Uffink D."/>
            <person name="Oliveira J.V."/>
            <person name="Vesth T.C."/>
            <person name="Visser J."/>
            <person name="Yu J.-H."/>
            <person name="Zhou M."/>
            <person name="Andersen M.R."/>
            <person name="Archer D.B."/>
            <person name="Baker S.E."/>
            <person name="Benoit I."/>
            <person name="Brakhage A.A."/>
            <person name="Braus G.H."/>
            <person name="Fischer R."/>
            <person name="Frisvad J.C."/>
            <person name="Goldman G.H."/>
            <person name="Houbraken J."/>
            <person name="Oakley B."/>
            <person name="Pocsi I."/>
            <person name="Scazzocchio C."/>
            <person name="Seiboth B."/>
            <person name="vanKuyk P.A."/>
            <person name="Wortman J."/>
            <person name="Dyer P.S."/>
            <person name="Grigoriev I.V."/>
        </authorList>
    </citation>
    <scope>NUCLEOTIDE SEQUENCE [LARGE SCALE GENOMIC DNA]</scope>
    <source>
        <strain evidence="8">CBS 583.65</strain>
    </source>
</reference>
<dbReference type="GO" id="GO:0016491">
    <property type="term" value="F:oxidoreductase activity"/>
    <property type="evidence" value="ECO:0007669"/>
    <property type="project" value="UniProtKB-KW"/>
</dbReference>
<feature type="signal peptide" evidence="5">
    <location>
        <begin position="1"/>
        <end position="20"/>
    </location>
</feature>
<dbReference type="InterPro" id="IPR036318">
    <property type="entry name" value="FAD-bd_PCMH-like_sf"/>
</dbReference>
<evidence type="ECO:0000256" key="3">
    <source>
        <dbReference type="ARBA" id="ARBA00022827"/>
    </source>
</evidence>
<dbReference type="Proteomes" id="UP000184073">
    <property type="component" value="Unassembled WGS sequence"/>
</dbReference>
<dbReference type="SUPFAM" id="SSF56176">
    <property type="entry name" value="FAD-binding/transporter-associated domain-like"/>
    <property type="match status" value="1"/>
</dbReference>
<evidence type="ECO:0000313" key="8">
    <source>
        <dbReference type="Proteomes" id="UP000184073"/>
    </source>
</evidence>
<dbReference type="PANTHER" id="PTHR42973">
    <property type="entry name" value="BINDING OXIDOREDUCTASE, PUTATIVE (AFU_ORTHOLOGUE AFUA_1G17690)-RELATED"/>
    <property type="match status" value="1"/>
</dbReference>
<evidence type="ECO:0000256" key="4">
    <source>
        <dbReference type="ARBA" id="ARBA00023002"/>
    </source>
</evidence>
<keyword evidence="4" id="KW-0560">Oxidoreductase</keyword>
<dbReference type="InterPro" id="IPR050416">
    <property type="entry name" value="FAD-linked_Oxidoreductase"/>
</dbReference>
<feature type="chain" id="PRO_5012928219" description="FAD-binding PCMH-type domain-containing protein" evidence="5">
    <location>
        <begin position="21"/>
        <end position="501"/>
    </location>
</feature>
<evidence type="ECO:0000313" key="7">
    <source>
        <dbReference type="EMBL" id="OJJ03923.1"/>
    </source>
</evidence>
<keyword evidence="5" id="KW-0732">Signal</keyword>
<dbReference type="EMBL" id="KV878131">
    <property type="protein sequence ID" value="OJJ03923.1"/>
    <property type="molecule type" value="Genomic_DNA"/>
</dbReference>
<dbReference type="OrthoDB" id="2151789at2759"/>
<comment type="similarity">
    <text evidence="1">Belongs to the oxygen-dependent FAD-linked oxidoreductase family.</text>
</comment>
<protein>
    <recommendedName>
        <fullName evidence="6">FAD-binding PCMH-type domain-containing protein</fullName>
    </recommendedName>
</protein>
<dbReference type="GO" id="GO:0071949">
    <property type="term" value="F:FAD binding"/>
    <property type="evidence" value="ECO:0007669"/>
    <property type="project" value="InterPro"/>
</dbReference>
<dbReference type="PROSITE" id="PS51387">
    <property type="entry name" value="FAD_PCMH"/>
    <property type="match status" value="1"/>
</dbReference>
<dbReference type="Pfam" id="PF01565">
    <property type="entry name" value="FAD_binding_4"/>
    <property type="match status" value="1"/>
</dbReference>
<dbReference type="VEuPathDB" id="FungiDB:ASPVEDRAFT_152352"/>
<dbReference type="PANTHER" id="PTHR42973:SF53">
    <property type="entry name" value="FAD-BINDING PCMH-TYPE DOMAIN-CONTAINING PROTEIN-RELATED"/>
    <property type="match status" value="1"/>
</dbReference>
<evidence type="ECO:0000256" key="2">
    <source>
        <dbReference type="ARBA" id="ARBA00022630"/>
    </source>
</evidence>
<dbReference type="Gene3D" id="3.30.465.10">
    <property type="match status" value="1"/>
</dbReference>
<organism evidence="7 8">
    <name type="scientific">Aspergillus versicolor CBS 583.65</name>
    <dbReference type="NCBI Taxonomy" id="1036611"/>
    <lineage>
        <taxon>Eukaryota</taxon>
        <taxon>Fungi</taxon>
        <taxon>Dikarya</taxon>
        <taxon>Ascomycota</taxon>
        <taxon>Pezizomycotina</taxon>
        <taxon>Eurotiomycetes</taxon>
        <taxon>Eurotiomycetidae</taxon>
        <taxon>Eurotiales</taxon>
        <taxon>Aspergillaceae</taxon>
        <taxon>Aspergillus</taxon>
        <taxon>Aspergillus subgen. Nidulantes</taxon>
    </lineage>
</organism>
<keyword evidence="2" id="KW-0285">Flavoprotein</keyword>
<sequence>MRIISSLCLLSAALVPYGNCLSQPQDCCNKLYETLPSLVHFPSSPDYQDRHSTYYSLHQRELFPACTVKPTSTEDVSQILQLAETSQCRFAVASGGHMTWKGASNIDDGFVVDLRGLNKIEILPSEHTAKLGPGSTWQTVYKEMEPYNLTVAGARISGVGVGGFLAGGGFAFKSQAVGFGSNTVLNYEVVLANGTVVNANKQSHPDFFWALKVAGSNYGIITRFDMRTYHSPAIWGAVNIYPFTDQVVTEAFSDYQAYSHDSSNTNISKAVVLAHQGRQKVLLTCISSDDGTPVDPVTNAEPLQHLEKTGSTHDVVKDVIAAVVPGETRGAWVPFTTKATTNIALDMFGLVDKVYGSLLDKEGVSVCVNSQAFQRNFIEATRYSPVYNGLRQSSEDLTLNLIMATWTDPAHDDAMKRATDKLGKLAAKEARKRGVWTDFVYLNYANKDQDVYQQSLTPEDVTRMMGVRDAYNPKRSLETLWRGGYKLPARQQSWFRASDEL</sequence>
<dbReference type="GeneID" id="63723809"/>
<dbReference type="STRING" id="1036611.A0A1L9PQZ1"/>
<evidence type="ECO:0000256" key="1">
    <source>
        <dbReference type="ARBA" id="ARBA00005466"/>
    </source>
</evidence>
<name>A0A1L9PQZ1_ASPVE</name>
<dbReference type="AlphaFoldDB" id="A0A1L9PQZ1"/>
<feature type="domain" description="FAD-binding PCMH-type" evidence="6">
    <location>
        <begin position="60"/>
        <end position="231"/>
    </location>
</feature>